<dbReference type="OrthoDB" id="6411294at2759"/>
<dbReference type="Proteomes" id="UP000887013">
    <property type="component" value="Unassembled WGS sequence"/>
</dbReference>
<protein>
    <submittedName>
        <fullName evidence="1">Uncharacterized protein</fullName>
    </submittedName>
</protein>
<gene>
    <name evidence="1" type="primary">AVEN_261816_1</name>
    <name evidence="1" type="ORF">NPIL_137161</name>
</gene>
<sequence>MVTQQSSEVIMKITCAGLETFLKNYLDANAFREFLNEKNRLFPTWNFLWERLQIWLSQTCLTNMPDAIMNLLHILPHAEPCKPYLQNSLALHDSFWNQVFQNLVIAKTRL</sequence>
<dbReference type="AlphaFoldDB" id="A0A8X6NH10"/>
<dbReference type="EMBL" id="BMAW01009582">
    <property type="protein sequence ID" value="GFT14709.1"/>
    <property type="molecule type" value="Genomic_DNA"/>
</dbReference>
<keyword evidence="2" id="KW-1185">Reference proteome</keyword>
<proteinExistence type="predicted"/>
<evidence type="ECO:0000313" key="2">
    <source>
        <dbReference type="Proteomes" id="UP000887013"/>
    </source>
</evidence>
<accession>A0A8X6NH10</accession>
<comment type="caution">
    <text evidence="1">The sequence shown here is derived from an EMBL/GenBank/DDBJ whole genome shotgun (WGS) entry which is preliminary data.</text>
</comment>
<name>A0A8X6NH10_NEPPI</name>
<reference evidence="1" key="1">
    <citation type="submission" date="2020-08" db="EMBL/GenBank/DDBJ databases">
        <title>Multicomponent nature underlies the extraordinary mechanical properties of spider dragline silk.</title>
        <authorList>
            <person name="Kono N."/>
            <person name="Nakamura H."/>
            <person name="Mori M."/>
            <person name="Yoshida Y."/>
            <person name="Ohtoshi R."/>
            <person name="Malay A.D."/>
            <person name="Moran D.A.P."/>
            <person name="Tomita M."/>
            <person name="Numata K."/>
            <person name="Arakawa K."/>
        </authorList>
    </citation>
    <scope>NUCLEOTIDE SEQUENCE</scope>
</reference>
<organism evidence="1 2">
    <name type="scientific">Nephila pilipes</name>
    <name type="common">Giant wood spider</name>
    <name type="synonym">Nephila maculata</name>
    <dbReference type="NCBI Taxonomy" id="299642"/>
    <lineage>
        <taxon>Eukaryota</taxon>
        <taxon>Metazoa</taxon>
        <taxon>Ecdysozoa</taxon>
        <taxon>Arthropoda</taxon>
        <taxon>Chelicerata</taxon>
        <taxon>Arachnida</taxon>
        <taxon>Araneae</taxon>
        <taxon>Araneomorphae</taxon>
        <taxon>Entelegynae</taxon>
        <taxon>Araneoidea</taxon>
        <taxon>Nephilidae</taxon>
        <taxon>Nephila</taxon>
    </lineage>
</organism>
<evidence type="ECO:0000313" key="1">
    <source>
        <dbReference type="EMBL" id="GFT14709.1"/>
    </source>
</evidence>